<reference evidence="2" key="1">
    <citation type="journal article" date="2021" name="PeerJ">
        <title>Extensive microbial diversity within the chicken gut microbiome revealed by metagenomics and culture.</title>
        <authorList>
            <person name="Gilroy R."/>
            <person name="Ravi A."/>
            <person name="Getino M."/>
            <person name="Pursley I."/>
            <person name="Horton D.L."/>
            <person name="Alikhan N.F."/>
            <person name="Baker D."/>
            <person name="Gharbi K."/>
            <person name="Hall N."/>
            <person name="Watson M."/>
            <person name="Adriaenssens E.M."/>
            <person name="Foster-Nyarko E."/>
            <person name="Jarju S."/>
            <person name="Secka A."/>
            <person name="Antonio M."/>
            <person name="Oren A."/>
            <person name="Chaudhuri R.R."/>
            <person name="La Ragione R."/>
            <person name="Hildebrand F."/>
            <person name="Pallen M.J."/>
        </authorList>
    </citation>
    <scope>NUCLEOTIDE SEQUENCE</scope>
    <source>
        <strain evidence="2">CHK165-2605</strain>
    </source>
</reference>
<dbReference type="EMBL" id="DWWI01000190">
    <property type="protein sequence ID" value="HJC43809.1"/>
    <property type="molecule type" value="Genomic_DNA"/>
</dbReference>
<dbReference type="Proteomes" id="UP000823895">
    <property type="component" value="Unassembled WGS sequence"/>
</dbReference>
<evidence type="ECO:0000313" key="2">
    <source>
        <dbReference type="EMBL" id="HJC43809.1"/>
    </source>
</evidence>
<keyword evidence="1" id="KW-0472">Membrane</keyword>
<gene>
    <name evidence="2" type="ORF">H9756_09065</name>
</gene>
<feature type="transmembrane region" description="Helical" evidence="1">
    <location>
        <begin position="7"/>
        <end position="29"/>
    </location>
</feature>
<dbReference type="InterPro" id="IPR036514">
    <property type="entry name" value="SGNH_hydro_sf"/>
</dbReference>
<dbReference type="Gene3D" id="3.40.50.1110">
    <property type="entry name" value="SGNH hydrolase"/>
    <property type="match status" value="1"/>
</dbReference>
<dbReference type="AlphaFoldDB" id="A0A9D2P724"/>
<evidence type="ECO:0000313" key="3">
    <source>
        <dbReference type="Proteomes" id="UP000823895"/>
    </source>
</evidence>
<dbReference type="SUPFAM" id="SSF52266">
    <property type="entry name" value="SGNH hydrolase"/>
    <property type="match status" value="1"/>
</dbReference>
<keyword evidence="2" id="KW-0378">Hydrolase</keyword>
<comment type="caution">
    <text evidence="2">The sequence shown here is derived from an EMBL/GenBank/DDBJ whole genome shotgun (WGS) entry which is preliminary data.</text>
</comment>
<reference evidence="2" key="2">
    <citation type="submission" date="2021-04" db="EMBL/GenBank/DDBJ databases">
        <authorList>
            <person name="Gilroy R."/>
        </authorList>
    </citation>
    <scope>NUCLEOTIDE SEQUENCE</scope>
    <source>
        <strain evidence="2">CHK165-2605</strain>
    </source>
</reference>
<keyword evidence="1" id="KW-1133">Transmembrane helix</keyword>
<name>A0A9D2P724_9FIRM</name>
<sequence length="318" mass="36820">MKKIKKIILFMLIFVVILWICSTGIQLVVRNVNGSVSGRSRVFASVSAEKKNTIDVLVAGDSESYTSVSPMDLWDQTGIAAYDCGQPGQRIQETYYILKTAFKTQSPRLVVFETNTMFRDPGMLKNLQLSLTEPLGFYFPVFKYHNAWKALFDGPGGLKTCYKGFEIRNKVVSYEGDEEYMKETKDKAEIPETVRIYMDKIRKLCRKNGADLLLVSAPSPKNYNYKKHNALQEYAEEADLPYVDLNMRYRDIGIDWRKDSYDRGDHLNIDGARKVTNFMAKYLTDNYQLPDRRKDDGWKEWNELAESYFKELEQCVIL</sequence>
<proteinExistence type="predicted"/>
<organism evidence="2 3">
    <name type="scientific">Candidatus Mediterraneibacter gallistercoris</name>
    <dbReference type="NCBI Taxonomy" id="2838671"/>
    <lineage>
        <taxon>Bacteria</taxon>
        <taxon>Bacillati</taxon>
        <taxon>Bacillota</taxon>
        <taxon>Clostridia</taxon>
        <taxon>Lachnospirales</taxon>
        <taxon>Lachnospiraceae</taxon>
        <taxon>Mediterraneibacter</taxon>
    </lineage>
</organism>
<accession>A0A9D2P724</accession>
<protein>
    <submittedName>
        <fullName evidence="2">SGNH/GDSL hydrolase family protein</fullName>
    </submittedName>
</protein>
<dbReference type="GO" id="GO:0016787">
    <property type="term" value="F:hydrolase activity"/>
    <property type="evidence" value="ECO:0007669"/>
    <property type="project" value="UniProtKB-KW"/>
</dbReference>
<evidence type="ECO:0000256" key="1">
    <source>
        <dbReference type="SAM" id="Phobius"/>
    </source>
</evidence>
<keyword evidence="1" id="KW-0812">Transmembrane</keyword>